<organism evidence="3">
    <name type="scientific">Drosophila persimilis</name>
    <name type="common">Fruit fly</name>
    <dbReference type="NCBI Taxonomy" id="7234"/>
    <lineage>
        <taxon>Eukaryota</taxon>
        <taxon>Metazoa</taxon>
        <taxon>Ecdysozoa</taxon>
        <taxon>Arthropoda</taxon>
        <taxon>Hexapoda</taxon>
        <taxon>Insecta</taxon>
        <taxon>Pterygota</taxon>
        <taxon>Neoptera</taxon>
        <taxon>Endopterygota</taxon>
        <taxon>Diptera</taxon>
        <taxon>Brachycera</taxon>
        <taxon>Muscomorpha</taxon>
        <taxon>Ephydroidea</taxon>
        <taxon>Drosophilidae</taxon>
        <taxon>Drosophila</taxon>
        <taxon>Sophophora</taxon>
    </lineage>
</organism>
<dbReference type="PhylomeDB" id="B4GDL9"/>
<dbReference type="OMA" id="RVNQFGW"/>
<dbReference type="InterPro" id="IPR026555">
    <property type="entry name" value="NSL3/Tex30"/>
</dbReference>
<dbReference type="PANTHER" id="PTHR13136">
    <property type="entry name" value="TESTIS DEVELOPMENT PROTEIN PRTD"/>
    <property type="match status" value="1"/>
</dbReference>
<protein>
    <submittedName>
        <fullName evidence="2">GL10831</fullName>
    </submittedName>
</protein>
<keyword evidence="3" id="KW-1185">Reference proteome</keyword>
<dbReference type="STRING" id="7234.B4GDL9"/>
<dbReference type="AlphaFoldDB" id="B4GDL9"/>
<feature type="region of interest" description="Disordered" evidence="1">
    <location>
        <begin position="977"/>
        <end position="997"/>
    </location>
</feature>
<dbReference type="Proteomes" id="UP000008744">
    <property type="component" value="Unassembled WGS sequence"/>
</dbReference>
<reference evidence="2 3" key="1">
    <citation type="journal article" date="2007" name="Nature">
        <title>Evolution of genes and genomes on the Drosophila phylogeny.</title>
        <authorList>
            <consortium name="Drosophila 12 Genomes Consortium"/>
            <person name="Clark A.G."/>
            <person name="Eisen M.B."/>
            <person name="Smith D.R."/>
            <person name="Bergman C.M."/>
            <person name="Oliver B."/>
            <person name="Markow T.A."/>
            <person name="Kaufman T.C."/>
            <person name="Kellis M."/>
            <person name="Gelbart W."/>
            <person name="Iyer V.N."/>
            <person name="Pollard D.A."/>
            <person name="Sackton T.B."/>
            <person name="Larracuente A.M."/>
            <person name="Singh N.D."/>
            <person name="Abad J.P."/>
            <person name="Abt D.N."/>
            <person name="Adryan B."/>
            <person name="Aguade M."/>
            <person name="Akashi H."/>
            <person name="Anderson W.W."/>
            <person name="Aquadro C.F."/>
            <person name="Ardell D.H."/>
            <person name="Arguello R."/>
            <person name="Artieri C.G."/>
            <person name="Barbash D.A."/>
            <person name="Barker D."/>
            <person name="Barsanti P."/>
            <person name="Batterham P."/>
            <person name="Batzoglou S."/>
            <person name="Begun D."/>
            <person name="Bhutkar A."/>
            <person name="Blanco E."/>
            <person name="Bosak S.A."/>
            <person name="Bradley R.K."/>
            <person name="Brand A.D."/>
            <person name="Brent M.R."/>
            <person name="Brooks A.N."/>
            <person name="Brown R.H."/>
            <person name="Butlin R.K."/>
            <person name="Caggese C."/>
            <person name="Calvi B.R."/>
            <person name="Bernardo de Carvalho A."/>
            <person name="Caspi A."/>
            <person name="Castrezana S."/>
            <person name="Celniker S.E."/>
            <person name="Chang J.L."/>
            <person name="Chapple C."/>
            <person name="Chatterji S."/>
            <person name="Chinwalla A."/>
            <person name="Civetta A."/>
            <person name="Clifton S.W."/>
            <person name="Comeron J.M."/>
            <person name="Costello J.C."/>
            <person name="Coyne J.A."/>
            <person name="Daub J."/>
            <person name="David R.G."/>
            <person name="Delcher A.L."/>
            <person name="Delehaunty K."/>
            <person name="Do C.B."/>
            <person name="Ebling H."/>
            <person name="Edwards K."/>
            <person name="Eickbush T."/>
            <person name="Evans J.D."/>
            <person name="Filipski A."/>
            <person name="Findeiss S."/>
            <person name="Freyhult E."/>
            <person name="Fulton L."/>
            <person name="Fulton R."/>
            <person name="Garcia A.C."/>
            <person name="Gardiner A."/>
            <person name="Garfield D.A."/>
            <person name="Garvin B.E."/>
            <person name="Gibson G."/>
            <person name="Gilbert D."/>
            <person name="Gnerre S."/>
            <person name="Godfrey J."/>
            <person name="Good R."/>
            <person name="Gotea V."/>
            <person name="Gravely B."/>
            <person name="Greenberg A.J."/>
            <person name="Griffiths-Jones S."/>
            <person name="Gross S."/>
            <person name="Guigo R."/>
            <person name="Gustafson E.A."/>
            <person name="Haerty W."/>
            <person name="Hahn M.W."/>
            <person name="Halligan D.L."/>
            <person name="Halpern A.L."/>
            <person name="Halter G.M."/>
            <person name="Han M.V."/>
            <person name="Heger A."/>
            <person name="Hillier L."/>
            <person name="Hinrichs A.S."/>
            <person name="Holmes I."/>
            <person name="Hoskins R.A."/>
            <person name="Hubisz M.J."/>
            <person name="Hultmark D."/>
            <person name="Huntley M.A."/>
            <person name="Jaffe D.B."/>
            <person name="Jagadeeshan S."/>
            <person name="Jeck W.R."/>
            <person name="Johnson J."/>
            <person name="Jones C.D."/>
            <person name="Jordan W.C."/>
            <person name="Karpen G.H."/>
            <person name="Kataoka E."/>
            <person name="Keightley P.D."/>
            <person name="Kheradpour P."/>
            <person name="Kirkness E.F."/>
            <person name="Koerich L.B."/>
            <person name="Kristiansen K."/>
            <person name="Kudrna D."/>
            <person name="Kulathinal R.J."/>
            <person name="Kumar S."/>
            <person name="Kwok R."/>
            <person name="Lander E."/>
            <person name="Langley C.H."/>
            <person name="Lapoint R."/>
            <person name="Lazzaro B.P."/>
            <person name="Lee S.J."/>
            <person name="Levesque L."/>
            <person name="Li R."/>
            <person name="Lin C.F."/>
            <person name="Lin M.F."/>
            <person name="Lindblad-Toh K."/>
            <person name="Llopart A."/>
            <person name="Long M."/>
            <person name="Low L."/>
            <person name="Lozovsky E."/>
            <person name="Lu J."/>
            <person name="Luo M."/>
            <person name="Machado C.A."/>
            <person name="Makalowski W."/>
            <person name="Marzo M."/>
            <person name="Matsuda M."/>
            <person name="Matzkin L."/>
            <person name="McAllister B."/>
            <person name="McBride C.S."/>
            <person name="McKernan B."/>
            <person name="McKernan K."/>
            <person name="Mendez-Lago M."/>
            <person name="Minx P."/>
            <person name="Mollenhauer M.U."/>
            <person name="Montooth K."/>
            <person name="Mount S.M."/>
            <person name="Mu X."/>
            <person name="Myers E."/>
            <person name="Negre B."/>
            <person name="Newfeld S."/>
            <person name="Nielsen R."/>
            <person name="Noor M.A."/>
            <person name="O'Grady P."/>
            <person name="Pachter L."/>
            <person name="Papaceit M."/>
            <person name="Parisi M.J."/>
            <person name="Parisi M."/>
            <person name="Parts L."/>
            <person name="Pedersen J.S."/>
            <person name="Pesole G."/>
            <person name="Phillippy A.M."/>
            <person name="Ponting C.P."/>
            <person name="Pop M."/>
            <person name="Porcelli D."/>
            <person name="Powell J.R."/>
            <person name="Prohaska S."/>
            <person name="Pruitt K."/>
            <person name="Puig M."/>
            <person name="Quesneville H."/>
            <person name="Ram K.R."/>
            <person name="Rand D."/>
            <person name="Rasmussen M.D."/>
            <person name="Reed L.K."/>
            <person name="Reenan R."/>
            <person name="Reily A."/>
            <person name="Remington K.A."/>
            <person name="Rieger T.T."/>
            <person name="Ritchie M.G."/>
            <person name="Robin C."/>
            <person name="Rogers Y.H."/>
            <person name="Rohde C."/>
            <person name="Rozas J."/>
            <person name="Rubenfield M.J."/>
            <person name="Ruiz A."/>
            <person name="Russo S."/>
            <person name="Salzberg S.L."/>
            <person name="Sanchez-Gracia A."/>
            <person name="Saranga D.J."/>
            <person name="Sato H."/>
            <person name="Schaeffer S.W."/>
            <person name="Schatz M.C."/>
            <person name="Schlenke T."/>
            <person name="Schwartz R."/>
            <person name="Segarra C."/>
            <person name="Singh R.S."/>
            <person name="Sirot L."/>
            <person name="Sirota M."/>
            <person name="Sisneros N.B."/>
            <person name="Smith C.D."/>
            <person name="Smith T.F."/>
            <person name="Spieth J."/>
            <person name="Stage D.E."/>
            <person name="Stark A."/>
            <person name="Stephan W."/>
            <person name="Strausberg R.L."/>
            <person name="Strempel S."/>
            <person name="Sturgill D."/>
            <person name="Sutton G."/>
            <person name="Sutton G.G."/>
            <person name="Tao W."/>
            <person name="Teichmann S."/>
            <person name="Tobari Y.N."/>
            <person name="Tomimura Y."/>
            <person name="Tsolas J.M."/>
            <person name="Valente V.L."/>
            <person name="Venter E."/>
            <person name="Venter J.C."/>
            <person name="Vicario S."/>
            <person name="Vieira F.G."/>
            <person name="Vilella A.J."/>
            <person name="Villasante A."/>
            <person name="Walenz B."/>
            <person name="Wang J."/>
            <person name="Wasserman M."/>
            <person name="Watts T."/>
            <person name="Wilson D."/>
            <person name="Wilson R.K."/>
            <person name="Wing R.A."/>
            <person name="Wolfner M.F."/>
            <person name="Wong A."/>
            <person name="Wong G.K."/>
            <person name="Wu C.I."/>
            <person name="Wu G."/>
            <person name="Yamamoto D."/>
            <person name="Yang H.P."/>
            <person name="Yang S.P."/>
            <person name="Yorke J.A."/>
            <person name="Yoshida K."/>
            <person name="Zdobnov E."/>
            <person name="Zhang P."/>
            <person name="Zhang Y."/>
            <person name="Zimin A.V."/>
            <person name="Baldwin J."/>
            <person name="Abdouelleil A."/>
            <person name="Abdulkadir J."/>
            <person name="Abebe A."/>
            <person name="Abera B."/>
            <person name="Abreu J."/>
            <person name="Acer S.C."/>
            <person name="Aftuck L."/>
            <person name="Alexander A."/>
            <person name="An P."/>
            <person name="Anderson E."/>
            <person name="Anderson S."/>
            <person name="Arachi H."/>
            <person name="Azer M."/>
            <person name="Bachantsang P."/>
            <person name="Barry A."/>
            <person name="Bayul T."/>
            <person name="Berlin A."/>
            <person name="Bessette D."/>
            <person name="Bloom T."/>
            <person name="Blye J."/>
            <person name="Boguslavskiy L."/>
            <person name="Bonnet C."/>
            <person name="Boukhgalter B."/>
            <person name="Bourzgui I."/>
            <person name="Brown A."/>
            <person name="Cahill P."/>
            <person name="Channer S."/>
            <person name="Cheshatsang Y."/>
            <person name="Chuda L."/>
            <person name="Citroen M."/>
            <person name="Collymore A."/>
            <person name="Cooke P."/>
            <person name="Costello M."/>
            <person name="D'Aco K."/>
            <person name="Daza R."/>
            <person name="De Haan G."/>
            <person name="DeGray S."/>
            <person name="DeMaso C."/>
            <person name="Dhargay N."/>
            <person name="Dooley K."/>
            <person name="Dooley E."/>
            <person name="Doricent M."/>
            <person name="Dorje P."/>
            <person name="Dorjee K."/>
            <person name="Dupes A."/>
            <person name="Elong R."/>
            <person name="Falk J."/>
            <person name="Farina A."/>
            <person name="Faro S."/>
            <person name="Ferguson D."/>
            <person name="Fisher S."/>
            <person name="Foley C.D."/>
            <person name="Franke A."/>
            <person name="Friedrich D."/>
            <person name="Gadbois L."/>
            <person name="Gearin G."/>
            <person name="Gearin C.R."/>
            <person name="Giannoukos G."/>
            <person name="Goode T."/>
            <person name="Graham J."/>
            <person name="Grandbois E."/>
            <person name="Grewal S."/>
            <person name="Gyaltsen K."/>
            <person name="Hafez N."/>
            <person name="Hagos B."/>
            <person name="Hall J."/>
            <person name="Henson C."/>
            <person name="Hollinger A."/>
            <person name="Honan T."/>
            <person name="Huard M.D."/>
            <person name="Hughes L."/>
            <person name="Hurhula B."/>
            <person name="Husby M.E."/>
            <person name="Kamat A."/>
            <person name="Kanga B."/>
            <person name="Kashin S."/>
            <person name="Khazanovich D."/>
            <person name="Kisner P."/>
            <person name="Lance K."/>
            <person name="Lara M."/>
            <person name="Lee W."/>
            <person name="Lennon N."/>
            <person name="Letendre F."/>
            <person name="LeVine R."/>
            <person name="Lipovsky A."/>
            <person name="Liu X."/>
            <person name="Liu J."/>
            <person name="Liu S."/>
            <person name="Lokyitsang T."/>
            <person name="Lokyitsang Y."/>
            <person name="Lubonja R."/>
            <person name="Lui A."/>
            <person name="MacDonald P."/>
            <person name="Magnisalis V."/>
            <person name="Maru K."/>
            <person name="Matthews C."/>
            <person name="McCusker W."/>
            <person name="McDonough S."/>
            <person name="Mehta T."/>
            <person name="Meldrim J."/>
            <person name="Meneus L."/>
            <person name="Mihai O."/>
            <person name="Mihalev A."/>
            <person name="Mihova T."/>
            <person name="Mittelman R."/>
            <person name="Mlenga V."/>
            <person name="Montmayeur A."/>
            <person name="Mulrain L."/>
            <person name="Navidi A."/>
            <person name="Naylor J."/>
            <person name="Negash T."/>
            <person name="Nguyen T."/>
            <person name="Nguyen N."/>
            <person name="Nicol R."/>
            <person name="Norbu C."/>
            <person name="Norbu N."/>
            <person name="Novod N."/>
            <person name="O'Neill B."/>
            <person name="Osman S."/>
            <person name="Markiewicz E."/>
            <person name="Oyono O.L."/>
            <person name="Patti C."/>
            <person name="Phunkhang P."/>
            <person name="Pierre F."/>
            <person name="Priest M."/>
            <person name="Raghuraman S."/>
            <person name="Rege F."/>
            <person name="Reyes R."/>
            <person name="Rise C."/>
            <person name="Rogov P."/>
            <person name="Ross K."/>
            <person name="Ryan E."/>
            <person name="Settipalli S."/>
            <person name="Shea T."/>
            <person name="Sherpa N."/>
            <person name="Shi L."/>
            <person name="Shih D."/>
            <person name="Sparrow T."/>
            <person name="Spaulding J."/>
            <person name="Stalker J."/>
            <person name="Stange-Thomann N."/>
            <person name="Stavropoulos S."/>
            <person name="Stone C."/>
            <person name="Strader C."/>
            <person name="Tesfaye S."/>
            <person name="Thomson T."/>
            <person name="Thoulutsang Y."/>
            <person name="Thoulutsang D."/>
            <person name="Topham K."/>
            <person name="Topping I."/>
            <person name="Tsamla T."/>
            <person name="Vassiliev H."/>
            <person name="Vo A."/>
            <person name="Wangchuk T."/>
            <person name="Wangdi T."/>
            <person name="Weiand M."/>
            <person name="Wilkinson J."/>
            <person name="Wilson A."/>
            <person name="Yadav S."/>
            <person name="Young G."/>
            <person name="Yu Q."/>
            <person name="Zembek L."/>
            <person name="Zhong D."/>
            <person name="Zimmer A."/>
            <person name="Zwirko Z."/>
            <person name="Jaffe D.B."/>
            <person name="Alvarez P."/>
            <person name="Brockman W."/>
            <person name="Butler J."/>
            <person name="Chin C."/>
            <person name="Gnerre S."/>
            <person name="Grabherr M."/>
            <person name="Kleber M."/>
            <person name="Mauceli E."/>
            <person name="MacCallum I."/>
        </authorList>
    </citation>
    <scope>NUCLEOTIDE SEQUENCE [LARGE SCALE GENOMIC DNA]</scope>
    <source>
        <strain evidence="3">MSH-3 / Tucson 14011-0111.49</strain>
    </source>
</reference>
<sequence length="997" mass="107172">MSSFFDCFNNFVQKGGNVEENVATEDKTLEGQQPRQSRMEMTAPISPTPSNGSSTISAHSESSFCDKMEHSYMRDTSRAELSNGLAPVRHILVNHPPQCTSCHTYPQQDLESDQSHAPPYDEISAKEMMNECARISKYVKNTNSDDQDWVARLNKSTWSPIQTTLFERVCSILDQDQLARLANDKRQHEVVHRRVSVDKSASRMRRALGSVAWDQRITQWLHTLLMQSLPPSRPLSNNQELLAPVMKKRWEPTILPKNRQLSHNAIMVVLPNMPSSSSVPERMHKWYRSLATICQVVQITMPNTNDRIANHNLDQVAEVIVCLTRVRINELRTENPNRGIILVGFNAGASLALQVALSESLACVVCMGFAYNTLRGPRGSPDDRILDIKTPILFVIGQNSARSSQEEMESLRERMQSESSLVVVGQCGTMSCVCPRVKRRIEGVTQSMVDAMVVRGQNRLHQQHALGFEKGGAQQNRKRKGEVGLDESGMPNSKSKFVPHIGRPRTRPLPNAATPAGSGIQNNNNNNNNSNSKRALSVDTLNQSIEFLLDDSMDSDDTASASGGSVAGVGVSAGVAAGAGIPKVTTSVAGAFDMAYKSQPTTVNLAAGTKIKMIPSSQFVQIKSLTPQNKLINYTVNKPSTTGTIGSIVKTLGGPASGGQQYFTLKTSTGQTTKFVATPSPAGAAGATPPQQKYTVFKNASGMTMLQLNKNQLTGVDMSSIIDMPIVFADNEGNIPEGEKDPKIVPATPGRNPNSKSPIIISQKIIKEANVSKTMPSSSTPVTSKVGNNIVLNKGIQQLFTTSPGGTTTPIVGQNKVVYLNRNQMKPISNIVTTGQRVPVRILSSTPKSATPSGSTGSPLLLDTSSGSLVSSVKASPMPSGTLRHTGIISVGNKTYPQFQMVNSGSLGTQPKVTTVGADGKMSIGNVSIKSGTGIRQVPVLMMANRAAGSSPASTTPGGAAVRRVVNIASVSKLSSGQVSADSKVVKLQPPTKQNEN</sequence>
<dbReference type="GO" id="GO:0044545">
    <property type="term" value="C:NSL complex"/>
    <property type="evidence" value="ECO:0007669"/>
    <property type="project" value="TreeGrafter"/>
</dbReference>
<dbReference type="ESTHER" id="drope-b4gdl9">
    <property type="family name" value="NLS3-Tex30"/>
</dbReference>
<evidence type="ECO:0000313" key="2">
    <source>
        <dbReference type="EMBL" id="EDW31676.1"/>
    </source>
</evidence>
<proteinExistence type="predicted"/>
<dbReference type="eggNOG" id="KOG3253">
    <property type="taxonomic scope" value="Eukaryota"/>
</dbReference>
<evidence type="ECO:0000313" key="3">
    <source>
        <dbReference type="Proteomes" id="UP000008744"/>
    </source>
</evidence>
<dbReference type="HOGENOM" id="CLU_285017_0_0_1"/>
<gene>
    <name evidence="2" type="primary">Dper\GL10831</name>
    <name evidence="2" type="ORF">Dper_GL10831</name>
</gene>
<evidence type="ECO:0000256" key="1">
    <source>
        <dbReference type="SAM" id="MobiDB-lite"/>
    </source>
</evidence>
<dbReference type="EMBL" id="CH479181">
    <property type="protein sequence ID" value="EDW31676.1"/>
    <property type="molecule type" value="Genomic_DNA"/>
</dbReference>
<feature type="compositionally biased region" description="Low complexity" evidence="1">
    <location>
        <begin position="522"/>
        <end position="532"/>
    </location>
</feature>
<dbReference type="Gene3D" id="3.40.50.1820">
    <property type="entry name" value="alpha/beta hydrolase"/>
    <property type="match status" value="1"/>
</dbReference>
<feature type="region of interest" description="Disordered" evidence="1">
    <location>
        <begin position="737"/>
        <end position="757"/>
    </location>
</feature>
<dbReference type="FunFam" id="3.40.50.1820:FF:000147">
    <property type="entry name" value="uncharacterized protein LOC108093882 isoform X9"/>
    <property type="match status" value="1"/>
</dbReference>
<dbReference type="OrthoDB" id="6415022at2759"/>
<dbReference type="InterPro" id="IPR029058">
    <property type="entry name" value="AB_hydrolase_fold"/>
</dbReference>
<dbReference type="SUPFAM" id="SSF53474">
    <property type="entry name" value="alpha/beta-Hydrolases"/>
    <property type="match status" value="1"/>
</dbReference>
<name>B4GDL9_DROPE</name>
<accession>B4GDL9</accession>
<dbReference type="PANTHER" id="PTHR13136:SF16">
    <property type="entry name" value="KAT8 REGULATORY NSL COMPLEX SUBUNIT 3"/>
    <property type="match status" value="1"/>
</dbReference>
<dbReference type="GO" id="GO:0045944">
    <property type="term" value="P:positive regulation of transcription by RNA polymerase II"/>
    <property type="evidence" value="ECO:0007669"/>
    <property type="project" value="TreeGrafter"/>
</dbReference>
<feature type="region of interest" description="Disordered" evidence="1">
    <location>
        <begin position="469"/>
        <end position="533"/>
    </location>
</feature>